<dbReference type="GO" id="GO:0016787">
    <property type="term" value="F:hydrolase activity"/>
    <property type="evidence" value="ECO:0007669"/>
    <property type="project" value="UniProtKB-KW"/>
</dbReference>
<evidence type="ECO:0000313" key="3">
    <source>
        <dbReference type="Proteomes" id="UP001597191"/>
    </source>
</evidence>
<dbReference type="RefSeq" id="WP_225420125.1">
    <property type="nucleotide sequence ID" value="NZ_JBHTOH010000014.1"/>
</dbReference>
<dbReference type="InterPro" id="IPR036514">
    <property type="entry name" value="SGNH_hydro_sf"/>
</dbReference>
<organism evidence="2 3">
    <name type="scientific">Lapidilactobacillus gannanensis</name>
    <dbReference type="NCBI Taxonomy" id="2486002"/>
    <lineage>
        <taxon>Bacteria</taxon>
        <taxon>Bacillati</taxon>
        <taxon>Bacillota</taxon>
        <taxon>Bacilli</taxon>
        <taxon>Lactobacillales</taxon>
        <taxon>Lactobacillaceae</taxon>
        <taxon>Lapidilactobacillus</taxon>
    </lineage>
</organism>
<dbReference type="EC" id="3.1.-.-" evidence="2"/>
<evidence type="ECO:0000259" key="1">
    <source>
        <dbReference type="Pfam" id="PF13472"/>
    </source>
</evidence>
<dbReference type="Proteomes" id="UP001597191">
    <property type="component" value="Unassembled WGS sequence"/>
</dbReference>
<sequence>MLEKNSKLIFIGDSVTDCGRDYDAEPAGWGSLGNGYANLVNAALTALYPEYRIMVINKGVNGNDILKLSARWQKDVLDLNPDYVSVLIGVNDVWRHFDNAVFQQRDDLVDLALYRQKYQDLIDQTKPQVKQMMIMSPAMFEPNRQNPMRAQVDQYRQVAEELAHKNGLLYIDTQKAIDHFLETTSSYILTQDRVHPGDYKGHMLMANTWLNAIDFDWKRGQ</sequence>
<evidence type="ECO:0000313" key="2">
    <source>
        <dbReference type="EMBL" id="MFD1410301.1"/>
    </source>
</evidence>
<keyword evidence="3" id="KW-1185">Reference proteome</keyword>
<reference evidence="3" key="1">
    <citation type="journal article" date="2019" name="Int. J. Syst. Evol. Microbiol.">
        <title>The Global Catalogue of Microorganisms (GCM) 10K type strain sequencing project: providing services to taxonomists for standard genome sequencing and annotation.</title>
        <authorList>
            <consortium name="The Broad Institute Genomics Platform"/>
            <consortium name="The Broad Institute Genome Sequencing Center for Infectious Disease"/>
            <person name="Wu L."/>
            <person name="Ma J."/>
        </authorList>
    </citation>
    <scope>NUCLEOTIDE SEQUENCE [LARGE SCALE GENOMIC DNA]</scope>
    <source>
        <strain evidence="3">CCM 8937</strain>
    </source>
</reference>
<name>A0ABW4BKE4_9LACO</name>
<feature type="domain" description="SGNH hydrolase-type esterase" evidence="1">
    <location>
        <begin position="10"/>
        <end position="198"/>
    </location>
</feature>
<comment type="caution">
    <text evidence="2">The sequence shown here is derived from an EMBL/GenBank/DDBJ whole genome shotgun (WGS) entry which is preliminary data.</text>
</comment>
<dbReference type="SUPFAM" id="SSF52266">
    <property type="entry name" value="SGNH hydrolase"/>
    <property type="match status" value="1"/>
</dbReference>
<dbReference type="Gene3D" id="3.40.50.1110">
    <property type="entry name" value="SGNH hydrolase"/>
    <property type="match status" value="1"/>
</dbReference>
<proteinExistence type="predicted"/>
<gene>
    <name evidence="2" type="ORF">ACFQ4R_01510</name>
</gene>
<dbReference type="EMBL" id="JBHTOH010000014">
    <property type="protein sequence ID" value="MFD1410301.1"/>
    <property type="molecule type" value="Genomic_DNA"/>
</dbReference>
<dbReference type="InterPro" id="IPR051532">
    <property type="entry name" value="Ester_Hydrolysis_Enzymes"/>
</dbReference>
<protein>
    <submittedName>
        <fullName evidence="2">SGNH/GDSL hydrolase family protein</fullName>
        <ecNumber evidence="2">3.1.-.-</ecNumber>
    </submittedName>
</protein>
<dbReference type="CDD" id="cd01834">
    <property type="entry name" value="SGNH_hydrolase_like_2"/>
    <property type="match status" value="1"/>
</dbReference>
<dbReference type="InterPro" id="IPR013830">
    <property type="entry name" value="SGNH_hydro"/>
</dbReference>
<dbReference type="PANTHER" id="PTHR30383">
    <property type="entry name" value="THIOESTERASE 1/PROTEASE 1/LYSOPHOSPHOLIPASE L1"/>
    <property type="match status" value="1"/>
</dbReference>
<accession>A0ABW4BKE4</accession>
<keyword evidence="2" id="KW-0378">Hydrolase</keyword>
<dbReference type="Pfam" id="PF13472">
    <property type="entry name" value="Lipase_GDSL_2"/>
    <property type="match status" value="1"/>
</dbReference>
<dbReference type="PANTHER" id="PTHR30383:SF5">
    <property type="entry name" value="SGNH HYDROLASE-TYPE ESTERASE DOMAIN-CONTAINING PROTEIN"/>
    <property type="match status" value="1"/>
</dbReference>